<evidence type="ECO:0000313" key="4">
    <source>
        <dbReference type="Proteomes" id="UP000674938"/>
    </source>
</evidence>
<evidence type="ECO:0000259" key="2">
    <source>
        <dbReference type="PROSITE" id="PS51756"/>
    </source>
</evidence>
<comment type="caution">
    <text evidence="3">The sequence shown here is derived from an EMBL/GenBank/DDBJ whole genome shotgun (WGS) entry which is preliminary data.</text>
</comment>
<dbReference type="RefSeq" id="WP_209533080.1">
    <property type="nucleotide sequence ID" value="NZ_JAEEGA010000031.1"/>
</dbReference>
<name>A0A940PGP6_9ENTE</name>
<sequence>MSIEMDLLSARMQTESVERICQQRNHQMKQVSQSLLAFIDEEGLQSQSYEAAKDYLSTVYLPLIDGVILLNEAIIKAHQQYVMSYVDEVDVNSLRSDVLEMQLRSLQDVVSQFEQIGDADSPFRYLTGGVKELNTGLRHRIQQKLDLLIQYDSRSVMVFNEVNELLALVKRGLQQVAGQRGWDPVNQQFNTNNLDLSWVAETQNKKALSDLTLVIGQFPKVKPKMWRRLADISKRHGDIEAPTVLVDHMRQMAKTNDVVRNDLDKRLYSNTSVEVSPFTRKKLAIGTFKKSFDYLAKG</sequence>
<organism evidence="3 4">
    <name type="scientific">Vagococcus allomyrinae</name>
    <dbReference type="NCBI Taxonomy" id="2794353"/>
    <lineage>
        <taxon>Bacteria</taxon>
        <taxon>Bacillati</taxon>
        <taxon>Bacillota</taxon>
        <taxon>Bacilli</taxon>
        <taxon>Lactobacillales</taxon>
        <taxon>Enterococcaceae</taxon>
        <taxon>Vagococcus</taxon>
    </lineage>
</organism>
<proteinExistence type="inferred from homology"/>
<protein>
    <recommendedName>
        <fullName evidence="2">LXG domain-containing protein</fullName>
    </recommendedName>
</protein>
<accession>A0A940PGP6</accession>
<dbReference type="EMBL" id="JAEEGA010000031">
    <property type="protein sequence ID" value="MBP1044545.1"/>
    <property type="molecule type" value="Genomic_DNA"/>
</dbReference>
<dbReference type="Proteomes" id="UP000674938">
    <property type="component" value="Unassembled WGS sequence"/>
</dbReference>
<comment type="similarity">
    <text evidence="1">In the N-terminal section; belongs to the LXG family.</text>
</comment>
<reference evidence="3" key="1">
    <citation type="submission" date="2020-12" db="EMBL/GenBank/DDBJ databases">
        <title>Vagococcus allomyrinae sp. nov. and Enterococcus lavae sp. nov., isolated from the larvae of Allomyrina dichotoma.</title>
        <authorList>
            <person name="Lee S.D."/>
        </authorList>
    </citation>
    <scope>NUCLEOTIDE SEQUENCE</scope>
    <source>
        <strain evidence="3">BWB3-3</strain>
    </source>
</reference>
<keyword evidence="4" id="KW-1185">Reference proteome</keyword>
<evidence type="ECO:0000313" key="3">
    <source>
        <dbReference type="EMBL" id="MBP1044545.1"/>
    </source>
</evidence>
<dbReference type="PROSITE" id="PS51756">
    <property type="entry name" value="LXG"/>
    <property type="match status" value="1"/>
</dbReference>
<dbReference type="AlphaFoldDB" id="A0A940PGP6"/>
<dbReference type="InterPro" id="IPR006829">
    <property type="entry name" value="LXG_dom"/>
</dbReference>
<gene>
    <name evidence="3" type="ORF">I6N95_26395</name>
</gene>
<evidence type="ECO:0000256" key="1">
    <source>
        <dbReference type="ARBA" id="ARBA00034117"/>
    </source>
</evidence>
<feature type="domain" description="LXG" evidence="2">
    <location>
        <begin position="1"/>
        <end position="219"/>
    </location>
</feature>